<accession>A0A9D1NFR6</accession>
<dbReference type="InterPro" id="IPR007197">
    <property type="entry name" value="rSAM"/>
</dbReference>
<name>A0A9D1NFR6_9FIRM</name>
<sequence>MIINTNQDEFKNDLYDIMHLYYPDLVLNEEDGVVLTHELILKDDIEENHFDLNGNKYSEQAILPKFRSELKKKRVIKRNIKLSLYKHLVNITGKTMPWGSLTGIRPTKIGYELLEDGVSPYFIKETLMKNYLVSEEKARIVANVIRNQNCIIRNEKLVDLYINIPVCPSRCSYCSFISSEYDKVKDILPEYLDNLVKELRAVQKIVSEKAYVIRTVYIGGGTPSVLTSEEFKRIFNEINYPISEFTVECGRPDTITEEKLKTLKEAEVTRISINPQTFCQKTLKLIGRNHTTKDVLEAYKLALKYDFSVNMDFIAGLPGEKFPTFKKTIDTAIELSPDNITVHTLSLKHGSLLFNNPPDTDANVAKMVNYAYTKLTADGYKPYYLYRQKNQIEGLENIGYAKKGKVCVFNVDSMEETNSIIACGAGAISKRVFYIDNRIERLANPKFLTDYNQRIDEIIEKKFNFF</sequence>
<reference evidence="2" key="1">
    <citation type="submission" date="2020-10" db="EMBL/GenBank/DDBJ databases">
        <authorList>
            <person name="Gilroy R."/>
        </authorList>
    </citation>
    <scope>NUCLEOTIDE SEQUENCE</scope>
    <source>
        <strain evidence="2">CHK186-9395</strain>
    </source>
</reference>
<dbReference type="SFLD" id="SFLDG01082">
    <property type="entry name" value="B12-binding_domain_containing"/>
    <property type="match status" value="1"/>
</dbReference>
<dbReference type="GO" id="GO:0051539">
    <property type="term" value="F:4 iron, 4 sulfur cluster binding"/>
    <property type="evidence" value="ECO:0007669"/>
    <property type="project" value="TreeGrafter"/>
</dbReference>
<dbReference type="AlphaFoldDB" id="A0A9D1NFR6"/>
<dbReference type="InterPro" id="IPR034505">
    <property type="entry name" value="Coproporphyrinogen-III_oxidase"/>
</dbReference>
<evidence type="ECO:0000259" key="1">
    <source>
        <dbReference type="PROSITE" id="PS51918"/>
    </source>
</evidence>
<gene>
    <name evidence="2" type="primary">hemZ</name>
    <name evidence="2" type="ORF">IAA62_03785</name>
</gene>
<dbReference type="Pfam" id="PF04055">
    <property type="entry name" value="Radical_SAM"/>
    <property type="match status" value="1"/>
</dbReference>
<dbReference type="CDD" id="cd01335">
    <property type="entry name" value="Radical_SAM"/>
    <property type="match status" value="1"/>
</dbReference>
<evidence type="ECO:0000313" key="2">
    <source>
        <dbReference type="EMBL" id="HIV01653.1"/>
    </source>
</evidence>
<organism evidence="2 3">
    <name type="scientific">Candidatus Caccopulliclostridium gallistercoris</name>
    <dbReference type="NCBI Taxonomy" id="2840719"/>
    <lineage>
        <taxon>Bacteria</taxon>
        <taxon>Bacillati</taxon>
        <taxon>Bacillota</taxon>
        <taxon>Clostridia</taxon>
        <taxon>Candidatus Caccopulliclostridium</taxon>
    </lineage>
</organism>
<dbReference type="PANTHER" id="PTHR13932:SF1">
    <property type="entry name" value="OXYGEN-INDEPENDENT COPROPORPHYRINOGEN-III OXIDASE-LIKE PROTEIN HEMZ"/>
    <property type="match status" value="1"/>
</dbReference>
<dbReference type="InterPro" id="IPR058240">
    <property type="entry name" value="rSAM_sf"/>
</dbReference>
<dbReference type="InterPro" id="IPR006638">
    <property type="entry name" value="Elp3/MiaA/NifB-like_rSAM"/>
</dbReference>
<dbReference type="InterPro" id="IPR023404">
    <property type="entry name" value="rSAM_horseshoe"/>
</dbReference>
<dbReference type="SFLD" id="SFLDF00310">
    <property type="entry name" value="oxygen-independent_coproporphy"/>
    <property type="match status" value="1"/>
</dbReference>
<evidence type="ECO:0000313" key="3">
    <source>
        <dbReference type="Proteomes" id="UP000886861"/>
    </source>
</evidence>
<dbReference type="GO" id="GO:0051989">
    <property type="term" value="F:coproporphyrinogen dehydrogenase activity"/>
    <property type="evidence" value="ECO:0007669"/>
    <property type="project" value="UniProtKB-EC"/>
</dbReference>
<proteinExistence type="predicted"/>
<reference evidence="2" key="2">
    <citation type="journal article" date="2021" name="PeerJ">
        <title>Extensive microbial diversity within the chicken gut microbiome revealed by metagenomics and culture.</title>
        <authorList>
            <person name="Gilroy R."/>
            <person name="Ravi A."/>
            <person name="Getino M."/>
            <person name="Pursley I."/>
            <person name="Horton D.L."/>
            <person name="Alikhan N.F."/>
            <person name="Baker D."/>
            <person name="Gharbi K."/>
            <person name="Hall N."/>
            <person name="Watson M."/>
            <person name="Adriaenssens E.M."/>
            <person name="Foster-Nyarko E."/>
            <person name="Jarju S."/>
            <person name="Secka A."/>
            <person name="Antonio M."/>
            <person name="Oren A."/>
            <person name="Chaudhuri R.R."/>
            <person name="La Ragione R."/>
            <person name="Hildebrand F."/>
            <person name="Pallen M.J."/>
        </authorList>
    </citation>
    <scope>NUCLEOTIDE SEQUENCE</scope>
    <source>
        <strain evidence="2">CHK186-9395</strain>
    </source>
</reference>
<dbReference type="EMBL" id="DVOJ01000014">
    <property type="protein sequence ID" value="HIV01653.1"/>
    <property type="molecule type" value="Genomic_DNA"/>
</dbReference>
<dbReference type="Proteomes" id="UP000886861">
    <property type="component" value="Unassembled WGS sequence"/>
</dbReference>
<comment type="caution">
    <text evidence="2">The sequence shown here is derived from an EMBL/GenBank/DDBJ whole genome shotgun (WGS) entry which is preliminary data.</text>
</comment>
<dbReference type="SFLD" id="SFLDG01065">
    <property type="entry name" value="anaerobic_coproporphyrinogen-I"/>
    <property type="match status" value="1"/>
</dbReference>
<dbReference type="PANTHER" id="PTHR13932">
    <property type="entry name" value="COPROPORPHYRINIGEN III OXIDASE"/>
    <property type="match status" value="1"/>
</dbReference>
<dbReference type="SUPFAM" id="SSF102114">
    <property type="entry name" value="Radical SAM enzymes"/>
    <property type="match status" value="1"/>
</dbReference>
<protein>
    <submittedName>
        <fullName evidence="2">Coproporphyrinogen dehydrogenase HemZ</fullName>
        <ecNumber evidence="2">1.3.98.3</ecNumber>
    </submittedName>
</protein>
<dbReference type="GO" id="GO:0006779">
    <property type="term" value="P:porphyrin-containing compound biosynthetic process"/>
    <property type="evidence" value="ECO:0007669"/>
    <property type="project" value="TreeGrafter"/>
</dbReference>
<dbReference type="InterPro" id="IPR023995">
    <property type="entry name" value="HemZ"/>
</dbReference>
<dbReference type="SMART" id="SM00729">
    <property type="entry name" value="Elp3"/>
    <property type="match status" value="1"/>
</dbReference>
<dbReference type="PROSITE" id="PS51918">
    <property type="entry name" value="RADICAL_SAM"/>
    <property type="match status" value="1"/>
</dbReference>
<feature type="domain" description="Radical SAM core" evidence="1">
    <location>
        <begin position="152"/>
        <end position="383"/>
    </location>
</feature>
<dbReference type="NCBIfam" id="TIGR03994">
    <property type="entry name" value="rSAM_HemZ"/>
    <property type="match status" value="1"/>
</dbReference>
<dbReference type="Gene3D" id="3.80.30.20">
    <property type="entry name" value="tm_1862 like domain"/>
    <property type="match status" value="1"/>
</dbReference>
<dbReference type="SFLD" id="SFLDS00029">
    <property type="entry name" value="Radical_SAM"/>
    <property type="match status" value="1"/>
</dbReference>
<dbReference type="EC" id="1.3.98.3" evidence="2"/>
<dbReference type="GO" id="GO:0005737">
    <property type="term" value="C:cytoplasm"/>
    <property type="evidence" value="ECO:0007669"/>
    <property type="project" value="TreeGrafter"/>
</dbReference>
<keyword evidence="2" id="KW-0560">Oxidoreductase</keyword>